<feature type="region of interest" description="Disordered" evidence="1">
    <location>
        <begin position="293"/>
        <end position="326"/>
    </location>
</feature>
<protein>
    <submittedName>
        <fullName evidence="3">Uncharacterized protein isoform X1</fullName>
    </submittedName>
</protein>
<feature type="region of interest" description="Disordered" evidence="1">
    <location>
        <begin position="28"/>
        <end position="81"/>
    </location>
</feature>
<feature type="compositionally biased region" description="Low complexity" evidence="1">
    <location>
        <begin position="379"/>
        <end position="393"/>
    </location>
</feature>
<feature type="region of interest" description="Disordered" evidence="1">
    <location>
        <begin position="106"/>
        <end position="126"/>
    </location>
</feature>
<feature type="compositionally biased region" description="Basic and acidic residues" evidence="1">
    <location>
        <begin position="307"/>
        <end position="322"/>
    </location>
</feature>
<proteinExistence type="predicted"/>
<keyword evidence="2" id="KW-1185">Reference proteome</keyword>
<feature type="compositionally biased region" description="Polar residues" evidence="1">
    <location>
        <begin position="296"/>
        <end position="305"/>
    </location>
</feature>
<name>A0ABM3QML5_SPIOL</name>
<organism evidence="2 3">
    <name type="scientific">Spinacia oleracea</name>
    <name type="common">Spinach</name>
    <dbReference type="NCBI Taxonomy" id="3562"/>
    <lineage>
        <taxon>Eukaryota</taxon>
        <taxon>Viridiplantae</taxon>
        <taxon>Streptophyta</taxon>
        <taxon>Embryophyta</taxon>
        <taxon>Tracheophyta</taxon>
        <taxon>Spermatophyta</taxon>
        <taxon>Magnoliopsida</taxon>
        <taxon>eudicotyledons</taxon>
        <taxon>Gunneridae</taxon>
        <taxon>Pentapetalae</taxon>
        <taxon>Caryophyllales</taxon>
        <taxon>Chenopodiaceae</taxon>
        <taxon>Chenopodioideae</taxon>
        <taxon>Anserineae</taxon>
        <taxon>Spinacia</taxon>
    </lineage>
</organism>
<evidence type="ECO:0000256" key="1">
    <source>
        <dbReference type="SAM" id="MobiDB-lite"/>
    </source>
</evidence>
<feature type="region of interest" description="Disordered" evidence="1">
    <location>
        <begin position="379"/>
        <end position="418"/>
    </location>
</feature>
<feature type="compositionally biased region" description="Low complexity" evidence="1">
    <location>
        <begin position="114"/>
        <end position="126"/>
    </location>
</feature>
<dbReference type="Proteomes" id="UP000813463">
    <property type="component" value="Chromosome 5"/>
</dbReference>
<reference evidence="3" key="2">
    <citation type="submission" date="2025-08" db="UniProtKB">
        <authorList>
            <consortium name="RefSeq"/>
        </authorList>
    </citation>
    <scope>IDENTIFICATION</scope>
    <source>
        <tissue evidence="3">Leaf</tissue>
    </source>
</reference>
<gene>
    <name evidence="3" type="primary">LOC130460887</name>
</gene>
<dbReference type="GeneID" id="130460887"/>
<dbReference type="RefSeq" id="XP_056684601.1">
    <property type="nucleotide sequence ID" value="XM_056828623.1"/>
</dbReference>
<evidence type="ECO:0000313" key="3">
    <source>
        <dbReference type="RefSeq" id="XP_056684601.1"/>
    </source>
</evidence>
<accession>A0ABM3QML5</accession>
<reference evidence="2" key="1">
    <citation type="journal article" date="2021" name="Nat. Commun.">
        <title>Genomic analyses provide insights into spinach domestication and the genetic basis of agronomic traits.</title>
        <authorList>
            <person name="Cai X."/>
            <person name="Sun X."/>
            <person name="Xu C."/>
            <person name="Sun H."/>
            <person name="Wang X."/>
            <person name="Ge C."/>
            <person name="Zhang Z."/>
            <person name="Wang Q."/>
            <person name="Fei Z."/>
            <person name="Jiao C."/>
            <person name="Wang Q."/>
        </authorList>
    </citation>
    <scope>NUCLEOTIDE SEQUENCE [LARGE SCALE GENOMIC DNA]</scope>
    <source>
        <strain evidence="2">cv. Varoflay</strain>
    </source>
</reference>
<feature type="compositionally biased region" description="Acidic residues" evidence="1">
    <location>
        <begin position="399"/>
        <end position="410"/>
    </location>
</feature>
<sequence>MHYHSFLFSVMCKCSYLNDEELKNQRNRIALPSSASSSRVTTPTNRVSSPSSSASQREVSTTFFSSSPRTTPEAEARVDTSPKISLLSTRQSEALEAAKLTGWIEKDDARSGGNNTNTNNNTNTPRLFLSKLKPRKLKRRINIGSTLSTSSGSGDVEEPDWPPFADEDYIVFCFEEDGAFHVIEDSPTTISPKVSFFYSMFVHDSTLESDLIFSDEQLRCEEHGNLACACSGKNKDVNHLSLINRRDCLLPNKEAEEEMSPKLNHSRTDVSDHLLANNKFVHEIDLTESMDCRNGSVESTESSQLDYEEHFQNEHNPEEVEHSSSPWNNVNVNALLAFRRDCLLSNTEIDEDDVFLSPKAKLGVMISIDELLKGDNDISSIESDQSSGFSGSDSRGDQDDQLEGNEEELASESAKSSISNQSNISSTSFEFPVLEWAWMGSPVTWPRSGRIHFRKHKSRPPACLRCCKF</sequence>
<feature type="compositionally biased region" description="Low complexity" evidence="1">
    <location>
        <begin position="48"/>
        <end position="71"/>
    </location>
</feature>
<feature type="compositionally biased region" description="Polar residues" evidence="1">
    <location>
        <begin position="33"/>
        <end position="47"/>
    </location>
</feature>
<evidence type="ECO:0000313" key="2">
    <source>
        <dbReference type="Proteomes" id="UP000813463"/>
    </source>
</evidence>